<protein>
    <submittedName>
        <fullName evidence="2">Uncharacterized protein</fullName>
    </submittedName>
</protein>
<proteinExistence type="predicted"/>
<evidence type="ECO:0000256" key="1">
    <source>
        <dbReference type="SAM" id="Phobius"/>
    </source>
</evidence>
<keyword evidence="1" id="KW-0472">Membrane</keyword>
<evidence type="ECO:0000313" key="3">
    <source>
        <dbReference type="Proteomes" id="UP001557470"/>
    </source>
</evidence>
<keyword evidence="1" id="KW-1133">Transmembrane helix</keyword>
<reference evidence="2 3" key="1">
    <citation type="submission" date="2024-06" db="EMBL/GenBank/DDBJ databases">
        <authorList>
            <person name="Pan Q."/>
            <person name="Wen M."/>
            <person name="Jouanno E."/>
            <person name="Zahm M."/>
            <person name="Klopp C."/>
            <person name="Cabau C."/>
            <person name="Louis A."/>
            <person name="Berthelot C."/>
            <person name="Parey E."/>
            <person name="Roest Crollius H."/>
            <person name="Montfort J."/>
            <person name="Robinson-Rechavi M."/>
            <person name="Bouchez O."/>
            <person name="Lampietro C."/>
            <person name="Lopez Roques C."/>
            <person name="Donnadieu C."/>
            <person name="Postlethwait J."/>
            <person name="Bobe J."/>
            <person name="Verreycken H."/>
            <person name="Guiguen Y."/>
        </authorList>
    </citation>
    <scope>NUCLEOTIDE SEQUENCE [LARGE SCALE GENOMIC DNA]</scope>
    <source>
        <strain evidence="2">Up_M1</strain>
        <tissue evidence="2">Testis</tissue>
    </source>
</reference>
<evidence type="ECO:0000313" key="2">
    <source>
        <dbReference type="EMBL" id="KAL0984300.1"/>
    </source>
</evidence>
<comment type="caution">
    <text evidence="2">The sequence shown here is derived from an EMBL/GenBank/DDBJ whole genome shotgun (WGS) entry which is preliminary data.</text>
</comment>
<keyword evidence="1" id="KW-0812">Transmembrane</keyword>
<dbReference type="AlphaFoldDB" id="A0ABD0WV10"/>
<dbReference type="Proteomes" id="UP001557470">
    <property type="component" value="Unassembled WGS sequence"/>
</dbReference>
<sequence>MQSVGCHLGTLTVGSGTNEDLRWKQLLDERASQPGGFVYMDALVTCLLQLSLCLVSLCQSTGQSEEFINGQVQPVPGRQHLELKDQKEAEKVVTTKQLYVYVEHSNAQLGIFMAAALGIIVLMALVYCIYSQYYTKYPYLHTQLQNHSELTLDLPEAPPLFFHSSVGAMNTADEVWRATNGSLISDTPSIISVPPKLSPPPYSLPYPPFFLSSNSLWTISARNLDRSFV</sequence>
<organism evidence="2 3">
    <name type="scientific">Umbra pygmaea</name>
    <name type="common">Eastern mudminnow</name>
    <dbReference type="NCBI Taxonomy" id="75934"/>
    <lineage>
        <taxon>Eukaryota</taxon>
        <taxon>Metazoa</taxon>
        <taxon>Chordata</taxon>
        <taxon>Craniata</taxon>
        <taxon>Vertebrata</taxon>
        <taxon>Euteleostomi</taxon>
        <taxon>Actinopterygii</taxon>
        <taxon>Neopterygii</taxon>
        <taxon>Teleostei</taxon>
        <taxon>Protacanthopterygii</taxon>
        <taxon>Esociformes</taxon>
        <taxon>Umbridae</taxon>
        <taxon>Umbra</taxon>
    </lineage>
</organism>
<gene>
    <name evidence="2" type="ORF">UPYG_G00139650</name>
</gene>
<dbReference type="EMBL" id="JAGEUA010000004">
    <property type="protein sequence ID" value="KAL0984300.1"/>
    <property type="molecule type" value="Genomic_DNA"/>
</dbReference>
<accession>A0ABD0WV10</accession>
<keyword evidence="3" id="KW-1185">Reference proteome</keyword>
<name>A0ABD0WV10_UMBPY</name>
<feature type="transmembrane region" description="Helical" evidence="1">
    <location>
        <begin position="109"/>
        <end position="130"/>
    </location>
</feature>